<evidence type="ECO:0000313" key="5">
    <source>
        <dbReference type="EMBL" id="VYS96423.1"/>
    </source>
</evidence>
<evidence type="ECO:0000256" key="1">
    <source>
        <dbReference type="ARBA" id="ARBA00022676"/>
    </source>
</evidence>
<dbReference type="Pfam" id="PF00534">
    <property type="entry name" value="Glycos_transf_1"/>
    <property type="match status" value="1"/>
</dbReference>
<organism evidence="5">
    <name type="scientific">Schaalia odontolytica</name>
    <dbReference type="NCBI Taxonomy" id="1660"/>
    <lineage>
        <taxon>Bacteria</taxon>
        <taxon>Bacillati</taxon>
        <taxon>Actinomycetota</taxon>
        <taxon>Actinomycetes</taxon>
        <taxon>Actinomycetales</taxon>
        <taxon>Actinomycetaceae</taxon>
        <taxon>Schaalia</taxon>
    </lineage>
</organism>
<evidence type="ECO:0000259" key="4">
    <source>
        <dbReference type="Pfam" id="PF13439"/>
    </source>
</evidence>
<dbReference type="PANTHER" id="PTHR45947:SF3">
    <property type="entry name" value="SULFOQUINOVOSYL TRANSFERASE SQD2"/>
    <property type="match status" value="1"/>
</dbReference>
<dbReference type="EC" id="2.4.1.-" evidence="5"/>
<proteinExistence type="predicted"/>
<dbReference type="GO" id="GO:1901137">
    <property type="term" value="P:carbohydrate derivative biosynthetic process"/>
    <property type="evidence" value="ECO:0007669"/>
    <property type="project" value="UniProtKB-ARBA"/>
</dbReference>
<sequence length="379" mass="42028">MRIVLVSDTFRPTMGGIETQVGALADHLHARGHDIVVLTCTPKGDALSTSPYPVLRSSWRNPFNAPIDPKAPRRFTDFIRRFNPDVVHYHMGELTPVVQSVLLNLKDSRIPQVVTVHSLWDPRVTIPAFRAIARRTGLSKAPIIWTGVSELVNEQIRQVLGPNICVSTLHNGVDVAPWQRPPVAHQGIVAVTATRFAPRKRVDALIDILSETRRRWDSYSRGHAGDFPLRAVVAGEGPLFDGVQRRVERSELGNWLLLPGRLSAAQLQDLYARSDIFLAPSVKESASIAGREALASGLAVMTRSQSGLAEVVENDLNGWCLDNDDEMIEALVSVLEAPAQLEPIHEHNRSEEFPFTWEKVIEATENYYRRAQELASAGA</sequence>
<protein>
    <submittedName>
        <fullName evidence="5">Alpha-monoglucosyldiacylglycerol synthase</fullName>
        <ecNumber evidence="5">2.4.1.-</ecNumber>
    </submittedName>
</protein>
<keyword evidence="1 5" id="KW-0328">Glycosyltransferase</keyword>
<gene>
    <name evidence="5" type="primary">mgs</name>
    <name evidence="5" type="ORF">AOLFYP35_01012</name>
</gene>
<evidence type="ECO:0000259" key="3">
    <source>
        <dbReference type="Pfam" id="PF00534"/>
    </source>
</evidence>
<dbReference type="CDD" id="cd03801">
    <property type="entry name" value="GT4_PimA-like"/>
    <property type="match status" value="1"/>
</dbReference>
<accession>A0A6N2SRT9</accession>
<dbReference type="PANTHER" id="PTHR45947">
    <property type="entry name" value="SULFOQUINOVOSYL TRANSFERASE SQD2"/>
    <property type="match status" value="1"/>
</dbReference>
<dbReference type="AlphaFoldDB" id="A0A6N2SRT9"/>
<dbReference type="Gene3D" id="3.40.50.2000">
    <property type="entry name" value="Glycogen Phosphorylase B"/>
    <property type="match status" value="2"/>
</dbReference>
<feature type="domain" description="Glycosyltransferase subfamily 4-like N-terminal" evidence="4">
    <location>
        <begin position="14"/>
        <end position="175"/>
    </location>
</feature>
<dbReference type="Pfam" id="PF13439">
    <property type="entry name" value="Glyco_transf_4"/>
    <property type="match status" value="1"/>
</dbReference>
<reference evidence="5" key="1">
    <citation type="submission" date="2019-11" db="EMBL/GenBank/DDBJ databases">
        <authorList>
            <person name="Feng L."/>
        </authorList>
    </citation>
    <scope>NUCLEOTIDE SEQUENCE</scope>
    <source>
        <strain evidence="5">AodontolyticusLFYP35</strain>
    </source>
</reference>
<dbReference type="GO" id="GO:0016757">
    <property type="term" value="F:glycosyltransferase activity"/>
    <property type="evidence" value="ECO:0007669"/>
    <property type="project" value="UniProtKB-KW"/>
</dbReference>
<feature type="domain" description="Glycosyl transferase family 1" evidence="3">
    <location>
        <begin position="186"/>
        <end position="341"/>
    </location>
</feature>
<name>A0A6N2SRT9_9ACTO</name>
<dbReference type="EMBL" id="CACRSM010000002">
    <property type="protein sequence ID" value="VYS96423.1"/>
    <property type="molecule type" value="Genomic_DNA"/>
</dbReference>
<dbReference type="InterPro" id="IPR028098">
    <property type="entry name" value="Glyco_trans_4-like_N"/>
</dbReference>
<dbReference type="InterPro" id="IPR050194">
    <property type="entry name" value="Glycosyltransferase_grp1"/>
</dbReference>
<dbReference type="InterPro" id="IPR001296">
    <property type="entry name" value="Glyco_trans_1"/>
</dbReference>
<dbReference type="SUPFAM" id="SSF53756">
    <property type="entry name" value="UDP-Glycosyltransferase/glycogen phosphorylase"/>
    <property type="match status" value="1"/>
</dbReference>
<evidence type="ECO:0000256" key="2">
    <source>
        <dbReference type="ARBA" id="ARBA00022679"/>
    </source>
</evidence>
<keyword evidence="2 5" id="KW-0808">Transferase</keyword>